<dbReference type="InterPro" id="IPR007627">
    <property type="entry name" value="RNA_pol_sigma70_r2"/>
</dbReference>
<dbReference type="AlphaFoldDB" id="A0A936N9M4"/>
<evidence type="ECO:0000313" key="9">
    <source>
        <dbReference type="EMBL" id="MBK9295463.1"/>
    </source>
</evidence>
<evidence type="ECO:0000256" key="4">
    <source>
        <dbReference type="ARBA" id="ARBA00023125"/>
    </source>
</evidence>
<evidence type="ECO:0000256" key="6">
    <source>
        <dbReference type="SAM" id="MobiDB-lite"/>
    </source>
</evidence>
<dbReference type="InterPro" id="IPR013325">
    <property type="entry name" value="RNA_pol_sigma_r2"/>
</dbReference>
<dbReference type="EMBL" id="JADJZA010000001">
    <property type="protein sequence ID" value="MBK9295463.1"/>
    <property type="molecule type" value="Genomic_DNA"/>
</dbReference>
<accession>A0A936N9M4</accession>
<keyword evidence="2" id="KW-0805">Transcription regulation</keyword>
<dbReference type="PANTHER" id="PTHR43133:SF8">
    <property type="entry name" value="RNA POLYMERASE SIGMA FACTOR HI_1459-RELATED"/>
    <property type="match status" value="1"/>
</dbReference>
<evidence type="ECO:0000256" key="1">
    <source>
        <dbReference type="ARBA" id="ARBA00010641"/>
    </source>
</evidence>
<comment type="caution">
    <text evidence="9">The sequence shown here is derived from an EMBL/GenBank/DDBJ whole genome shotgun (WGS) entry which is preliminary data.</text>
</comment>
<name>A0A936N9M4_9ACTN</name>
<dbReference type="Proteomes" id="UP000727993">
    <property type="component" value="Unassembled WGS sequence"/>
</dbReference>
<comment type="similarity">
    <text evidence="1">Belongs to the sigma-70 factor family. ECF subfamily.</text>
</comment>
<feature type="compositionally biased region" description="Polar residues" evidence="6">
    <location>
        <begin position="1"/>
        <end position="10"/>
    </location>
</feature>
<feature type="domain" description="RNA polymerase sigma factor 70 region 4 type 2" evidence="8">
    <location>
        <begin position="158"/>
        <end position="209"/>
    </location>
</feature>
<feature type="region of interest" description="Disordered" evidence="6">
    <location>
        <begin position="1"/>
        <end position="38"/>
    </location>
</feature>
<feature type="compositionally biased region" description="Basic and acidic residues" evidence="6">
    <location>
        <begin position="128"/>
        <end position="150"/>
    </location>
</feature>
<dbReference type="SUPFAM" id="SSF88946">
    <property type="entry name" value="Sigma2 domain of RNA polymerase sigma factors"/>
    <property type="match status" value="1"/>
</dbReference>
<dbReference type="InterPro" id="IPR013249">
    <property type="entry name" value="RNA_pol_sigma70_r4_t2"/>
</dbReference>
<protein>
    <submittedName>
        <fullName evidence="9">RNA polymerase sigma factor</fullName>
    </submittedName>
</protein>
<feature type="domain" description="RNA polymerase sigma-70 region 2" evidence="7">
    <location>
        <begin position="59"/>
        <end position="126"/>
    </location>
</feature>
<proteinExistence type="inferred from homology"/>
<dbReference type="GO" id="GO:0003677">
    <property type="term" value="F:DNA binding"/>
    <property type="evidence" value="ECO:0007669"/>
    <property type="project" value="UniProtKB-KW"/>
</dbReference>
<reference evidence="9 10" key="1">
    <citation type="submission" date="2020-10" db="EMBL/GenBank/DDBJ databases">
        <title>Connecting structure to function with the recovery of over 1000 high-quality activated sludge metagenome-assembled genomes encoding full-length rRNA genes using long-read sequencing.</title>
        <authorList>
            <person name="Singleton C.M."/>
            <person name="Petriglieri F."/>
            <person name="Kristensen J.M."/>
            <person name="Kirkegaard R.H."/>
            <person name="Michaelsen T.Y."/>
            <person name="Andersen M.H."/>
            <person name="Karst S.M."/>
            <person name="Dueholm M.S."/>
            <person name="Nielsen P.H."/>
            <person name="Albertsen M."/>
        </authorList>
    </citation>
    <scope>NUCLEOTIDE SEQUENCE [LARGE SCALE GENOMIC DNA]</scope>
    <source>
        <strain evidence="9">Lyne_18-Q3-R50-59_MAXAC.006</strain>
    </source>
</reference>
<dbReference type="InterPro" id="IPR036388">
    <property type="entry name" value="WH-like_DNA-bd_sf"/>
</dbReference>
<dbReference type="Pfam" id="PF08281">
    <property type="entry name" value="Sigma70_r4_2"/>
    <property type="match status" value="1"/>
</dbReference>
<organism evidence="9 10">
    <name type="scientific">Candidatus Neomicrothrix subdominans</name>
    <dbReference type="NCBI Taxonomy" id="2954438"/>
    <lineage>
        <taxon>Bacteria</taxon>
        <taxon>Bacillati</taxon>
        <taxon>Actinomycetota</taxon>
        <taxon>Acidimicrobiia</taxon>
        <taxon>Acidimicrobiales</taxon>
        <taxon>Microthrixaceae</taxon>
        <taxon>Candidatus Neomicrothrix</taxon>
    </lineage>
</organism>
<dbReference type="GO" id="GO:0006352">
    <property type="term" value="P:DNA-templated transcription initiation"/>
    <property type="evidence" value="ECO:0007669"/>
    <property type="project" value="InterPro"/>
</dbReference>
<keyword evidence="3" id="KW-0731">Sigma factor</keyword>
<dbReference type="Gene3D" id="1.10.10.10">
    <property type="entry name" value="Winged helix-like DNA-binding domain superfamily/Winged helix DNA-binding domain"/>
    <property type="match status" value="1"/>
</dbReference>
<evidence type="ECO:0000256" key="2">
    <source>
        <dbReference type="ARBA" id="ARBA00023015"/>
    </source>
</evidence>
<dbReference type="NCBIfam" id="TIGR02937">
    <property type="entry name" value="sigma70-ECF"/>
    <property type="match status" value="1"/>
</dbReference>
<dbReference type="InterPro" id="IPR013324">
    <property type="entry name" value="RNA_pol_sigma_r3/r4-like"/>
</dbReference>
<evidence type="ECO:0000256" key="5">
    <source>
        <dbReference type="ARBA" id="ARBA00023163"/>
    </source>
</evidence>
<evidence type="ECO:0000256" key="3">
    <source>
        <dbReference type="ARBA" id="ARBA00023082"/>
    </source>
</evidence>
<sequence>MAQVEPASTTPAPSLPDAPARRRRPVRVRRSPDGQADDHQVAAWVEAAQGGDREAFQELVAASYRDVFTLALRLCRSEDDALDVTQEAYLRAYRSLDKFRGDSKFSTWMYRITANCASSYLKKRSRHRHEELDEHREPADAEPSRDPVGRAESTELRARLDEALGTLAPKLRAVVVLRDIYDLPHDDIASELGISVSASKVRLHRARHQLRDELLPDIAVGSRDL</sequence>
<dbReference type="InterPro" id="IPR014284">
    <property type="entry name" value="RNA_pol_sigma-70_dom"/>
</dbReference>
<gene>
    <name evidence="9" type="ORF">IPN02_01020</name>
</gene>
<dbReference type="InterPro" id="IPR039425">
    <property type="entry name" value="RNA_pol_sigma-70-like"/>
</dbReference>
<dbReference type="GO" id="GO:0016987">
    <property type="term" value="F:sigma factor activity"/>
    <property type="evidence" value="ECO:0007669"/>
    <property type="project" value="UniProtKB-KW"/>
</dbReference>
<dbReference type="SUPFAM" id="SSF88659">
    <property type="entry name" value="Sigma3 and sigma4 domains of RNA polymerase sigma factors"/>
    <property type="match status" value="1"/>
</dbReference>
<feature type="region of interest" description="Disordered" evidence="6">
    <location>
        <begin position="127"/>
        <end position="150"/>
    </location>
</feature>
<dbReference type="Gene3D" id="1.10.1740.10">
    <property type="match status" value="1"/>
</dbReference>
<evidence type="ECO:0000313" key="10">
    <source>
        <dbReference type="Proteomes" id="UP000727993"/>
    </source>
</evidence>
<dbReference type="PANTHER" id="PTHR43133">
    <property type="entry name" value="RNA POLYMERASE ECF-TYPE SIGMA FACTO"/>
    <property type="match status" value="1"/>
</dbReference>
<keyword evidence="5" id="KW-0804">Transcription</keyword>
<keyword evidence="4" id="KW-0238">DNA-binding</keyword>
<dbReference type="CDD" id="cd06171">
    <property type="entry name" value="Sigma70_r4"/>
    <property type="match status" value="1"/>
</dbReference>
<dbReference type="Pfam" id="PF04542">
    <property type="entry name" value="Sigma70_r2"/>
    <property type="match status" value="1"/>
</dbReference>
<evidence type="ECO:0000259" key="7">
    <source>
        <dbReference type="Pfam" id="PF04542"/>
    </source>
</evidence>
<evidence type="ECO:0000259" key="8">
    <source>
        <dbReference type="Pfam" id="PF08281"/>
    </source>
</evidence>